<dbReference type="SUPFAM" id="SSF144083">
    <property type="entry name" value="Magnesium transport protein CorA, transmembrane region"/>
    <property type="match status" value="1"/>
</dbReference>
<dbReference type="InterPro" id="IPR045863">
    <property type="entry name" value="CorA_TM1_TM2"/>
</dbReference>
<accession>A0ABY9RGX5</accession>
<feature type="transmembrane region" description="Helical" evidence="11">
    <location>
        <begin position="317"/>
        <end position="336"/>
    </location>
</feature>
<keyword evidence="3" id="KW-0813">Transport</keyword>
<dbReference type="Pfam" id="PF01544">
    <property type="entry name" value="CorA"/>
    <property type="match status" value="1"/>
</dbReference>
<dbReference type="SUPFAM" id="SSF143865">
    <property type="entry name" value="CorA soluble domain-like"/>
    <property type="match status" value="1"/>
</dbReference>
<dbReference type="EMBL" id="CP133720">
    <property type="protein sequence ID" value="WMW80481.1"/>
    <property type="molecule type" value="Genomic_DNA"/>
</dbReference>
<evidence type="ECO:0000313" key="13">
    <source>
        <dbReference type="Proteomes" id="UP001181355"/>
    </source>
</evidence>
<dbReference type="InterPro" id="IPR002523">
    <property type="entry name" value="MgTranspt_CorA/ZnTranspt_ZntB"/>
</dbReference>
<evidence type="ECO:0000256" key="5">
    <source>
        <dbReference type="ARBA" id="ARBA00022519"/>
    </source>
</evidence>
<protein>
    <submittedName>
        <fullName evidence="12">Transporter</fullName>
    </submittedName>
</protein>
<name>A0ABY9RGX5_9BURK</name>
<keyword evidence="8 11" id="KW-1133">Transmembrane helix</keyword>
<proteinExistence type="inferred from homology"/>
<evidence type="ECO:0000256" key="10">
    <source>
        <dbReference type="ARBA" id="ARBA00023136"/>
    </source>
</evidence>
<keyword evidence="4" id="KW-1003">Cell membrane</keyword>
<gene>
    <name evidence="12" type="ORF">RF679_17850</name>
</gene>
<keyword evidence="10 11" id="KW-0472">Membrane</keyword>
<organism evidence="12 13">
    <name type="scientific">Undibacterium cyanobacteriorum</name>
    <dbReference type="NCBI Taxonomy" id="3073561"/>
    <lineage>
        <taxon>Bacteria</taxon>
        <taxon>Pseudomonadati</taxon>
        <taxon>Pseudomonadota</taxon>
        <taxon>Betaproteobacteria</taxon>
        <taxon>Burkholderiales</taxon>
        <taxon>Oxalobacteraceae</taxon>
        <taxon>Undibacterium</taxon>
    </lineage>
</organism>
<comment type="similarity">
    <text evidence="2">Belongs to the CorA metal ion transporter (MIT) (TC 1.A.35) family.</text>
</comment>
<evidence type="ECO:0000256" key="6">
    <source>
        <dbReference type="ARBA" id="ARBA00022692"/>
    </source>
</evidence>
<keyword evidence="5" id="KW-0997">Cell inner membrane</keyword>
<sequence length="342" mass="38787">MDLQQLSYGADASGLICGFVFSHDTPGRPINTEEAVHWLSQISQAHASDRKEFLWLHFNLAHTATERWLQDHTDAPEEFYESLHQGSRSTRIEHTDYHLIAVINDVLHDFSFDPADIATLWLSLNQHVMISARRKPLKSVDRLRNAVNRQELFHSPSELLTHLLRDQADVLTSIVRDATTKIDEIEDHFLSSRIGRKRANLGELRRLMVRLQRLLAPEPAALFRLLQKPPSWMVETDVHDLRQSTEEFSVVLSDMASLQERIKLLQEEIAAHVGEQNNRSLFVLTVVTVLVLPINIISGLLGMNVGGIPLAQDAQGFWFIVGLVICITALAAYFVLRDKDGQ</sequence>
<dbReference type="InterPro" id="IPR045861">
    <property type="entry name" value="CorA_cytoplasmic_dom"/>
</dbReference>
<evidence type="ECO:0000256" key="2">
    <source>
        <dbReference type="ARBA" id="ARBA00009765"/>
    </source>
</evidence>
<dbReference type="CDD" id="cd12834">
    <property type="entry name" value="ZntB_u1"/>
    <property type="match status" value="1"/>
</dbReference>
<evidence type="ECO:0000256" key="9">
    <source>
        <dbReference type="ARBA" id="ARBA00023065"/>
    </source>
</evidence>
<comment type="subcellular location">
    <subcellularLocation>
        <location evidence="1">Cell membrane</location>
        <topology evidence="1">Multi-pass membrane protein</topology>
    </subcellularLocation>
</comment>
<evidence type="ECO:0000256" key="4">
    <source>
        <dbReference type="ARBA" id="ARBA00022475"/>
    </source>
</evidence>
<feature type="transmembrane region" description="Helical" evidence="11">
    <location>
        <begin position="281"/>
        <end position="305"/>
    </location>
</feature>
<evidence type="ECO:0000256" key="8">
    <source>
        <dbReference type="ARBA" id="ARBA00022989"/>
    </source>
</evidence>
<evidence type="ECO:0000256" key="1">
    <source>
        <dbReference type="ARBA" id="ARBA00004651"/>
    </source>
</evidence>
<reference evidence="12" key="1">
    <citation type="submission" date="2023-09" db="EMBL/GenBank/DDBJ databases">
        <title>Undibacterium sp. 20NA77.5 isolated from freshwater.</title>
        <authorList>
            <person name="Le V."/>
            <person name="Ko S.-R."/>
            <person name="Ahn C.-Y."/>
            <person name="Oh H.-M."/>
        </authorList>
    </citation>
    <scope>NUCLEOTIDE SEQUENCE</scope>
    <source>
        <strain evidence="12">20NA77.5</strain>
    </source>
</reference>
<keyword evidence="7" id="KW-0862">Zinc</keyword>
<keyword evidence="13" id="KW-1185">Reference proteome</keyword>
<keyword evidence="6 11" id="KW-0812">Transmembrane</keyword>
<dbReference type="Proteomes" id="UP001181355">
    <property type="component" value="Chromosome"/>
</dbReference>
<dbReference type="RefSeq" id="WP_309481974.1">
    <property type="nucleotide sequence ID" value="NZ_CP133720.1"/>
</dbReference>
<dbReference type="Gene3D" id="1.20.58.340">
    <property type="entry name" value="Magnesium transport protein CorA, transmembrane region"/>
    <property type="match status" value="2"/>
</dbReference>
<evidence type="ECO:0000313" key="12">
    <source>
        <dbReference type="EMBL" id="WMW80481.1"/>
    </source>
</evidence>
<dbReference type="PANTHER" id="PTHR46494:SF3">
    <property type="entry name" value="ZINC TRANSPORT PROTEIN ZNTB"/>
    <property type="match status" value="1"/>
</dbReference>
<evidence type="ECO:0000256" key="11">
    <source>
        <dbReference type="SAM" id="Phobius"/>
    </source>
</evidence>
<dbReference type="Gene3D" id="3.30.460.20">
    <property type="entry name" value="CorA soluble domain-like"/>
    <property type="match status" value="1"/>
</dbReference>
<dbReference type="PANTHER" id="PTHR46494">
    <property type="entry name" value="CORA FAMILY METAL ION TRANSPORTER (EUROFUNG)"/>
    <property type="match status" value="1"/>
</dbReference>
<evidence type="ECO:0000256" key="3">
    <source>
        <dbReference type="ARBA" id="ARBA00022448"/>
    </source>
</evidence>
<keyword evidence="9" id="KW-0406">Ion transport</keyword>
<evidence type="ECO:0000256" key="7">
    <source>
        <dbReference type="ARBA" id="ARBA00022833"/>
    </source>
</evidence>